<evidence type="ECO:0000313" key="1">
    <source>
        <dbReference type="EMBL" id="KKK90719.1"/>
    </source>
</evidence>
<name>A0A0F9BJF5_9ZZZZ</name>
<dbReference type="EMBL" id="LAZR01048971">
    <property type="protein sequence ID" value="KKK90719.1"/>
    <property type="molecule type" value="Genomic_DNA"/>
</dbReference>
<sequence length="94" mass="10997">METIRVEDVPCDVLDKGKEFMLLAPICSPWGSLYKEKSEYKEYYYNYILYNHITNKIEAVSNVLRAAREFFNALESSEEQLPGELPLSQKTRLQ</sequence>
<dbReference type="AlphaFoldDB" id="A0A0F9BJF5"/>
<organism evidence="1">
    <name type="scientific">marine sediment metagenome</name>
    <dbReference type="NCBI Taxonomy" id="412755"/>
    <lineage>
        <taxon>unclassified sequences</taxon>
        <taxon>metagenomes</taxon>
        <taxon>ecological metagenomes</taxon>
    </lineage>
</organism>
<protein>
    <submittedName>
        <fullName evidence="1">Uncharacterized protein</fullName>
    </submittedName>
</protein>
<comment type="caution">
    <text evidence="1">The sequence shown here is derived from an EMBL/GenBank/DDBJ whole genome shotgun (WGS) entry which is preliminary data.</text>
</comment>
<gene>
    <name evidence="1" type="ORF">LCGC14_2720200</name>
</gene>
<proteinExistence type="predicted"/>
<accession>A0A0F9BJF5</accession>
<reference evidence="1" key="1">
    <citation type="journal article" date="2015" name="Nature">
        <title>Complex archaea that bridge the gap between prokaryotes and eukaryotes.</title>
        <authorList>
            <person name="Spang A."/>
            <person name="Saw J.H."/>
            <person name="Jorgensen S.L."/>
            <person name="Zaremba-Niedzwiedzka K."/>
            <person name="Martijn J."/>
            <person name="Lind A.E."/>
            <person name="van Eijk R."/>
            <person name="Schleper C."/>
            <person name="Guy L."/>
            <person name="Ettema T.J."/>
        </authorList>
    </citation>
    <scope>NUCLEOTIDE SEQUENCE</scope>
</reference>